<evidence type="ECO:0000256" key="1">
    <source>
        <dbReference type="ARBA" id="ARBA00023054"/>
    </source>
</evidence>
<feature type="region of interest" description="Disordered" evidence="2">
    <location>
        <begin position="768"/>
        <end position="885"/>
    </location>
</feature>
<feature type="compositionally biased region" description="Low complexity" evidence="2">
    <location>
        <begin position="18"/>
        <end position="31"/>
    </location>
</feature>
<dbReference type="PANTHER" id="PTHR15073:SF1">
    <property type="entry name" value="RETICULOCYTE-BINDING PROTEIN HOMOLOG 2A"/>
    <property type="match status" value="1"/>
</dbReference>
<protein>
    <submittedName>
        <fullName evidence="3">Uncharacterized protein</fullName>
    </submittedName>
</protein>
<feature type="compositionally biased region" description="Polar residues" evidence="2">
    <location>
        <begin position="841"/>
        <end position="885"/>
    </location>
</feature>
<name>A0A2R6QB98_9APHY</name>
<comment type="caution">
    <text evidence="3">The sequence shown here is derived from an EMBL/GenBank/DDBJ whole genome shotgun (WGS) entry which is preliminary data.</text>
</comment>
<dbReference type="Proteomes" id="UP000186601">
    <property type="component" value="Unassembled WGS sequence"/>
</dbReference>
<dbReference type="OrthoDB" id="3268641at2759"/>
<feature type="region of interest" description="Disordered" evidence="2">
    <location>
        <begin position="1"/>
        <end position="113"/>
    </location>
</feature>
<proteinExistence type="predicted"/>
<dbReference type="GO" id="GO:0015630">
    <property type="term" value="C:microtubule cytoskeleton"/>
    <property type="evidence" value="ECO:0007669"/>
    <property type="project" value="TreeGrafter"/>
</dbReference>
<feature type="region of interest" description="Disordered" evidence="2">
    <location>
        <begin position="359"/>
        <end position="458"/>
    </location>
</feature>
<feature type="compositionally biased region" description="Basic and acidic residues" evidence="2">
    <location>
        <begin position="788"/>
        <end position="798"/>
    </location>
</feature>
<evidence type="ECO:0000256" key="2">
    <source>
        <dbReference type="SAM" id="MobiDB-lite"/>
    </source>
</evidence>
<sequence length="885" mass="97209">MRRLAAVFSGKRSDKSDAASSASTAERSLALDSSKPTQKTVKDRSGIFKSLSKGSSVRSDPRNQRHNHPMPPVSTTHDHAASSASSSSGGPTTPSDDQESLGHPTHGKKVWSSFLPDKSYAPALLSPPQHQRRPYLPQQFARVQDDASVVSSASESAEDLVSRPPQYPKQTKPTSTLSPVAYFRVITTNALAQPFSPPPLLHVPNCPLFPRSSNRTAVLSPSDSLCVRMHRKRLLNRISSADGRALAGYANKPGLLPNSKRLSLVLDDTAVKSTHRIGPYSQGLRRWAERPCFEDRVIVYLPSADSETGLRQERVYATNAVEALGYSEELELLAGLDDIQLREDMLEFSFSPVTPELSFTPSTASLASAPPSPLLTASPPTTSTKQFPSVMYKPAPSPLRRESTESAPQLQPIPTSGSVSSPFLTVPTSPAASPSPPSPAISPATTKPAVRFAEDSDESIPLDYVMRYKQARDHKAKFLAAEKARRLEEKGREASARRAQEDARRIADERRRLEEARRKHEAERRKQEQERKNWEQERANWDRERRAIEEEKRQRTIHDELADARRRRESSRVGAVPKSNEGMVAWEGDREKERARRNQEARENYSRPTYDRAASPVPRRQSSDAIVPSGGASPSGSRNNIPFVNSSPGSSRPPSIAATGSVRGSSRPPSMYSTPPSSASDVRARRESKTSRRTSIVSDNPYGQQPMFLHPGTPTGGYPWGMVPPVPPMPMNMNVMPVAMPMPMMSMPMPAMAYTDLPLLPPAAPFMMHQFGQRSPNHRSHSSSPTRAKGEGSERGKDSPQNAHRRKASSDAIPATSGSSPYTQPQQQHSAASLRSSRSANPSMQQGQSPSVQRPTPVTTTSWGKQPGFQNLSRPQSNRRQTMIT</sequence>
<feature type="compositionally biased region" description="Polar residues" evidence="2">
    <location>
        <begin position="632"/>
        <end position="653"/>
    </location>
</feature>
<evidence type="ECO:0000313" key="3">
    <source>
        <dbReference type="EMBL" id="PSS05411.1"/>
    </source>
</evidence>
<feature type="region of interest" description="Disordered" evidence="2">
    <location>
        <begin position="146"/>
        <end position="174"/>
    </location>
</feature>
<dbReference type="GO" id="GO:0000226">
    <property type="term" value="P:microtubule cytoskeleton organization"/>
    <property type="evidence" value="ECO:0007669"/>
    <property type="project" value="TreeGrafter"/>
</dbReference>
<gene>
    <name evidence="3" type="ORF">PHLCEN_2v3900</name>
</gene>
<dbReference type="PANTHER" id="PTHR15073">
    <property type="entry name" value="MICROTUBULE-ASSOCIATED PROTEIN"/>
    <property type="match status" value="1"/>
</dbReference>
<dbReference type="InterPro" id="IPR051483">
    <property type="entry name" value="MAP7_domain-containing"/>
</dbReference>
<accession>A0A2R6QB98</accession>
<evidence type="ECO:0000313" key="4">
    <source>
        <dbReference type="Proteomes" id="UP000186601"/>
    </source>
</evidence>
<feature type="compositionally biased region" description="Low complexity" evidence="2">
    <location>
        <begin position="146"/>
        <end position="155"/>
    </location>
</feature>
<dbReference type="AlphaFoldDB" id="A0A2R6QB98"/>
<feature type="compositionally biased region" description="Basic and acidic residues" evidence="2">
    <location>
        <begin position="587"/>
        <end position="605"/>
    </location>
</feature>
<feature type="compositionally biased region" description="Low complexity" evidence="2">
    <location>
        <begin position="360"/>
        <end position="384"/>
    </location>
</feature>
<dbReference type="EMBL" id="MLYV02000373">
    <property type="protein sequence ID" value="PSS05411.1"/>
    <property type="molecule type" value="Genomic_DNA"/>
</dbReference>
<feature type="compositionally biased region" description="Polar residues" evidence="2">
    <location>
        <begin position="816"/>
        <end position="829"/>
    </location>
</feature>
<feature type="compositionally biased region" description="Polar residues" evidence="2">
    <location>
        <begin position="662"/>
        <end position="680"/>
    </location>
</feature>
<keyword evidence="4" id="KW-1185">Reference proteome</keyword>
<organism evidence="3 4">
    <name type="scientific">Hermanssonia centrifuga</name>
    <dbReference type="NCBI Taxonomy" id="98765"/>
    <lineage>
        <taxon>Eukaryota</taxon>
        <taxon>Fungi</taxon>
        <taxon>Dikarya</taxon>
        <taxon>Basidiomycota</taxon>
        <taxon>Agaricomycotina</taxon>
        <taxon>Agaricomycetes</taxon>
        <taxon>Polyporales</taxon>
        <taxon>Meruliaceae</taxon>
        <taxon>Hermanssonia</taxon>
    </lineage>
</organism>
<feature type="compositionally biased region" description="Low complexity" evidence="2">
    <location>
        <begin position="81"/>
        <end position="95"/>
    </location>
</feature>
<feature type="region of interest" description="Disordered" evidence="2">
    <location>
        <begin position="484"/>
        <end position="708"/>
    </location>
</feature>
<feature type="compositionally biased region" description="Basic and acidic residues" evidence="2">
    <location>
        <begin position="484"/>
        <end position="566"/>
    </location>
</feature>
<feature type="compositionally biased region" description="Polar residues" evidence="2">
    <location>
        <begin position="693"/>
        <end position="703"/>
    </location>
</feature>
<reference evidence="3 4" key="1">
    <citation type="submission" date="2018-02" db="EMBL/GenBank/DDBJ databases">
        <title>Genome sequence of the basidiomycete white-rot fungus Phlebia centrifuga.</title>
        <authorList>
            <person name="Granchi Z."/>
            <person name="Peng M."/>
            <person name="de Vries R.P."/>
            <person name="Hilden K."/>
            <person name="Makela M.R."/>
            <person name="Grigoriev I."/>
            <person name="Riley R."/>
        </authorList>
    </citation>
    <scope>NUCLEOTIDE SEQUENCE [LARGE SCALE GENOMIC DNA]</scope>
    <source>
        <strain evidence="3 4">FBCC195</strain>
    </source>
</reference>
<feature type="compositionally biased region" description="Polar residues" evidence="2">
    <location>
        <begin position="405"/>
        <end position="423"/>
    </location>
</feature>
<keyword evidence="1" id="KW-0175">Coiled coil</keyword>
<dbReference type="STRING" id="98765.A0A2R6QB98"/>
<feature type="compositionally biased region" description="Low complexity" evidence="2">
    <location>
        <begin position="830"/>
        <end position="840"/>
    </location>
</feature>